<proteinExistence type="predicted"/>
<keyword evidence="2" id="KW-1185">Reference proteome</keyword>
<dbReference type="Proteomes" id="UP000014155">
    <property type="component" value="Unassembled WGS sequence"/>
</dbReference>
<dbReference type="RefSeq" id="WP_004625319.1">
    <property type="nucleotide sequence ID" value="NZ_AORV01000028.1"/>
</dbReference>
<accession>S0FPR9</accession>
<gene>
    <name evidence="1" type="ORF">CTER_1776</name>
</gene>
<evidence type="ECO:0000313" key="2">
    <source>
        <dbReference type="Proteomes" id="UP000014155"/>
    </source>
</evidence>
<name>S0FPR9_RUMCE</name>
<dbReference type="STRING" id="1195236.CTER_1776"/>
<dbReference type="EMBL" id="AORV01000028">
    <property type="protein sequence ID" value="EMS72326.1"/>
    <property type="molecule type" value="Genomic_DNA"/>
</dbReference>
<comment type="caution">
    <text evidence="1">The sequence shown here is derived from an EMBL/GenBank/DDBJ whole genome shotgun (WGS) entry which is preliminary data.</text>
</comment>
<evidence type="ECO:0000313" key="1">
    <source>
        <dbReference type="EMBL" id="EMS72326.1"/>
    </source>
</evidence>
<protein>
    <submittedName>
        <fullName evidence="1">Uncharacterized protein</fullName>
    </submittedName>
</protein>
<sequence>MDETISSNIELNDEERKLINQLLSSPYRYMLNKIRSRYSKNGNNEPGKREDNLIFIDDLGVGQLQNLLVKIDVYVKEEYELRVSLESYDESWLIPYWGLKDNIRSKLGE</sequence>
<reference evidence="1 2" key="1">
    <citation type="journal article" date="2013" name="Genome Announc.">
        <title>Draft Genome Sequence of the Cellulolytic, Mesophilic, Anaerobic Bacterium Clostridium termitidis Strain CT1112 (DSM 5398).</title>
        <authorList>
            <person name="Lal S."/>
            <person name="Ramachandran U."/>
            <person name="Zhang X."/>
            <person name="Munir R."/>
            <person name="Sparling R."/>
            <person name="Levin D.B."/>
        </authorList>
    </citation>
    <scope>NUCLEOTIDE SEQUENCE [LARGE SCALE GENOMIC DNA]</scope>
    <source>
        <strain evidence="1 2">CT1112</strain>
    </source>
</reference>
<dbReference type="AlphaFoldDB" id="S0FPR9"/>
<organism evidence="1 2">
    <name type="scientific">Ruminiclostridium cellobioparum subsp. termitidis CT1112</name>
    <dbReference type="NCBI Taxonomy" id="1195236"/>
    <lineage>
        <taxon>Bacteria</taxon>
        <taxon>Bacillati</taxon>
        <taxon>Bacillota</taxon>
        <taxon>Clostridia</taxon>
        <taxon>Eubacteriales</taxon>
        <taxon>Oscillospiraceae</taxon>
        <taxon>Ruminiclostridium</taxon>
    </lineage>
</organism>